<dbReference type="GO" id="GO:0140078">
    <property type="term" value="F:class I DNA-(apurinic or apyrimidinic site) endonuclease activity"/>
    <property type="evidence" value="ECO:0007669"/>
    <property type="project" value="UniProtKB-EC"/>
</dbReference>
<dbReference type="Pfam" id="PF01149">
    <property type="entry name" value="Fapy_DNA_glyco"/>
    <property type="match status" value="1"/>
</dbReference>
<comment type="function">
    <text evidence="15">Involved in base excision repair of DNA damaged by oxidation or by mutagenic agents. Acts as DNA glycosylase that recognizes and removes damaged bases. Has a preference for oxidized purines, such as 7,8-dihydro-8-oxoguanine (8-oxoG). Has AP (apurinic/apyrimidinic) lyase activity and introduces nicks in the DNA strand. Cleaves the DNA backbone by beta-delta elimination to generate a single-strand break at the site of the removed base with both 3'- and 5'-phosphates.</text>
</comment>
<dbReference type="PANTHER" id="PTHR22993:SF9">
    <property type="entry name" value="FORMAMIDOPYRIMIDINE-DNA GLYCOSYLASE"/>
    <property type="match status" value="1"/>
</dbReference>
<keyword evidence="10 15" id="KW-0234">DNA repair</keyword>
<evidence type="ECO:0000256" key="7">
    <source>
        <dbReference type="ARBA" id="ARBA00022801"/>
    </source>
</evidence>
<feature type="active site" description="Schiff-base intermediate with DNA" evidence="15">
    <location>
        <position position="2"/>
    </location>
</feature>
<evidence type="ECO:0000259" key="17">
    <source>
        <dbReference type="PROSITE" id="PS51068"/>
    </source>
</evidence>
<dbReference type="Proteomes" id="UP001214043">
    <property type="component" value="Chromosome"/>
</dbReference>
<dbReference type="InterPro" id="IPR010663">
    <property type="entry name" value="Znf_FPG/IleRS"/>
</dbReference>
<dbReference type="SUPFAM" id="SSF81624">
    <property type="entry name" value="N-terminal domain of MutM-like DNA repair proteins"/>
    <property type="match status" value="1"/>
</dbReference>
<evidence type="ECO:0000256" key="12">
    <source>
        <dbReference type="ARBA" id="ARBA00023268"/>
    </source>
</evidence>
<dbReference type="AlphaFoldDB" id="A0AAE9ZCN8"/>
<evidence type="ECO:0000256" key="14">
    <source>
        <dbReference type="ARBA" id="ARBA00044632"/>
    </source>
</evidence>
<feature type="active site" description="Proton donor; for beta-elimination activity" evidence="15">
    <location>
        <position position="58"/>
    </location>
</feature>
<dbReference type="SUPFAM" id="SSF57716">
    <property type="entry name" value="Glucocorticoid receptor-like (DNA-binding domain)"/>
    <property type="match status" value="1"/>
</dbReference>
<evidence type="ECO:0000313" key="18">
    <source>
        <dbReference type="EMBL" id="WDI30002.1"/>
    </source>
</evidence>
<protein>
    <recommendedName>
        <fullName evidence="15">Formamidopyrimidine-DNA glycosylase</fullName>
        <shortName evidence="15">Fapy-DNA glycosylase</shortName>
        <ecNumber evidence="15">3.2.2.23</ecNumber>
    </recommendedName>
    <alternativeName>
        <fullName evidence="15">DNA-(apurinic or apyrimidinic site) lyase MutM</fullName>
        <shortName evidence="15">AP lyase MutM</shortName>
        <ecNumber evidence="15">4.2.99.18</ecNumber>
    </alternativeName>
</protein>
<dbReference type="GO" id="GO:0006284">
    <property type="term" value="P:base-excision repair"/>
    <property type="evidence" value="ECO:0007669"/>
    <property type="project" value="InterPro"/>
</dbReference>
<dbReference type="PROSITE" id="PS01242">
    <property type="entry name" value="ZF_FPG_1"/>
    <property type="match status" value="1"/>
</dbReference>
<feature type="domain" description="Formamidopyrimidine-DNA glycosylase catalytic" evidence="17">
    <location>
        <begin position="2"/>
        <end position="127"/>
    </location>
</feature>
<dbReference type="EMBL" id="CP118166">
    <property type="protein sequence ID" value="WDI30002.1"/>
    <property type="molecule type" value="Genomic_DNA"/>
</dbReference>
<dbReference type="RefSeq" id="WP_274491787.1">
    <property type="nucleotide sequence ID" value="NZ_CP118166.1"/>
</dbReference>
<sequence length="286" mass="31474">MPELPEVETVRRGLAPVMEGAVFRRVELRRPDLRFPLPAGFANRLIGASIEALDRRGKYLTARLSTGEILVMHLGMSGRFTVTADSIKKPGRFHAAQNCAQKHDHVIFHMAGAHPAVITYNDPRRFGFMDLAAVADLEKCKHFKGMGPEPLSNQFSAASLNAALKGKSTPIKAALLDQRIVAGLGNIYVCEALYRSRISPRRKAGSVAGKRGERLCVEIVSVLRDAIEAGGSSLRDFASAEGELGYFQHRFDVYDREGEACRQCANPISRVVQAGRSTFFCSRCQR</sequence>
<dbReference type="NCBIfam" id="NF002211">
    <property type="entry name" value="PRK01103.1"/>
    <property type="match status" value="1"/>
</dbReference>
<dbReference type="PANTHER" id="PTHR22993">
    <property type="entry name" value="FORMAMIDOPYRIMIDINE-DNA GLYCOSYLASE"/>
    <property type="match status" value="1"/>
</dbReference>
<dbReference type="Gene3D" id="3.20.190.10">
    <property type="entry name" value="MutM-like, N-terminal"/>
    <property type="match status" value="1"/>
</dbReference>
<proteinExistence type="inferred from homology"/>
<dbReference type="FunFam" id="1.10.8.50:FF:000003">
    <property type="entry name" value="Formamidopyrimidine-DNA glycosylase"/>
    <property type="match status" value="1"/>
</dbReference>
<dbReference type="InterPro" id="IPR000214">
    <property type="entry name" value="Znf_DNA_glyclase/AP_lyase"/>
</dbReference>
<comment type="similarity">
    <text evidence="2 15">Belongs to the FPG family.</text>
</comment>
<evidence type="ECO:0000256" key="3">
    <source>
        <dbReference type="ARBA" id="ARBA00011245"/>
    </source>
</evidence>
<dbReference type="KEGG" id="hfl:PUV54_08520"/>
<dbReference type="GO" id="GO:0008270">
    <property type="term" value="F:zinc ion binding"/>
    <property type="evidence" value="ECO:0007669"/>
    <property type="project" value="UniProtKB-UniRule"/>
</dbReference>
<dbReference type="HAMAP" id="MF_00103">
    <property type="entry name" value="Fapy_DNA_glycosyl"/>
    <property type="match status" value="1"/>
</dbReference>
<dbReference type="CDD" id="cd08966">
    <property type="entry name" value="EcFpg-like_N"/>
    <property type="match status" value="1"/>
</dbReference>
<evidence type="ECO:0000256" key="13">
    <source>
        <dbReference type="ARBA" id="ARBA00023295"/>
    </source>
</evidence>
<keyword evidence="8 15" id="KW-0862">Zinc</keyword>
<dbReference type="GO" id="GO:0003684">
    <property type="term" value="F:damaged DNA binding"/>
    <property type="evidence" value="ECO:0007669"/>
    <property type="project" value="InterPro"/>
</dbReference>
<evidence type="ECO:0000256" key="1">
    <source>
        <dbReference type="ARBA" id="ARBA00001668"/>
    </source>
</evidence>
<dbReference type="NCBIfam" id="TIGR00577">
    <property type="entry name" value="fpg"/>
    <property type="match status" value="1"/>
</dbReference>
<keyword evidence="6 15" id="KW-0863">Zinc-finger</keyword>
<evidence type="ECO:0000256" key="5">
    <source>
        <dbReference type="ARBA" id="ARBA00022763"/>
    </source>
</evidence>
<comment type="catalytic activity">
    <reaction evidence="1 15">
        <text>Hydrolysis of DNA containing ring-opened 7-methylguanine residues, releasing 2,6-diamino-4-hydroxy-5-(N-methyl)formamidopyrimidine.</text>
        <dbReference type="EC" id="3.2.2.23"/>
    </reaction>
</comment>
<feature type="active site" description="Proton donor" evidence="15">
    <location>
        <position position="3"/>
    </location>
</feature>
<comment type="subunit">
    <text evidence="3 15">Monomer.</text>
</comment>
<evidence type="ECO:0000256" key="4">
    <source>
        <dbReference type="ARBA" id="ARBA00022723"/>
    </source>
</evidence>
<dbReference type="SMART" id="SM01232">
    <property type="entry name" value="H2TH"/>
    <property type="match status" value="1"/>
</dbReference>
<evidence type="ECO:0000256" key="10">
    <source>
        <dbReference type="ARBA" id="ARBA00023204"/>
    </source>
</evidence>
<dbReference type="GO" id="GO:0034039">
    <property type="term" value="F:8-oxo-7,8-dihydroguanine DNA N-glycosylase activity"/>
    <property type="evidence" value="ECO:0007669"/>
    <property type="project" value="TreeGrafter"/>
</dbReference>
<dbReference type="InterPro" id="IPR015886">
    <property type="entry name" value="H2TH_FPG"/>
</dbReference>
<evidence type="ECO:0000256" key="8">
    <source>
        <dbReference type="ARBA" id="ARBA00022833"/>
    </source>
</evidence>
<name>A0AAE9ZCN8_9PROT</name>
<dbReference type="Gene3D" id="1.10.8.50">
    <property type="match status" value="1"/>
</dbReference>
<evidence type="ECO:0000256" key="6">
    <source>
        <dbReference type="ARBA" id="ARBA00022771"/>
    </source>
</evidence>
<evidence type="ECO:0000259" key="16">
    <source>
        <dbReference type="PROSITE" id="PS51066"/>
    </source>
</evidence>
<keyword evidence="7 15" id="KW-0378">Hydrolase</keyword>
<keyword evidence="4 15" id="KW-0479">Metal-binding</keyword>
<keyword evidence="9 15" id="KW-0238">DNA-binding</keyword>
<dbReference type="SUPFAM" id="SSF46946">
    <property type="entry name" value="S13-like H2TH domain"/>
    <property type="match status" value="1"/>
</dbReference>
<keyword evidence="19" id="KW-1185">Reference proteome</keyword>
<comment type="cofactor">
    <cofactor evidence="15">
        <name>Zn(2+)</name>
        <dbReference type="ChEBI" id="CHEBI:29105"/>
    </cofactor>
    <text evidence="15">Binds 1 zinc ion per subunit.</text>
</comment>
<dbReference type="EC" id="4.2.99.18" evidence="15"/>
<feature type="binding site" evidence="15">
    <location>
        <position position="167"/>
    </location>
    <ligand>
        <name>DNA</name>
        <dbReference type="ChEBI" id="CHEBI:16991"/>
    </ligand>
</feature>
<comment type="catalytic activity">
    <reaction evidence="14 15">
        <text>2'-deoxyribonucleotide-(2'-deoxyribose 5'-phosphate)-2'-deoxyribonucleotide-DNA = a 3'-end 2'-deoxyribonucleotide-(2,3-dehydro-2,3-deoxyribose 5'-phosphate)-DNA + a 5'-end 5'-phospho-2'-deoxyribonucleoside-DNA + H(+)</text>
        <dbReference type="Rhea" id="RHEA:66592"/>
        <dbReference type="Rhea" id="RHEA-COMP:13180"/>
        <dbReference type="Rhea" id="RHEA-COMP:16897"/>
        <dbReference type="Rhea" id="RHEA-COMP:17067"/>
        <dbReference type="ChEBI" id="CHEBI:15378"/>
        <dbReference type="ChEBI" id="CHEBI:136412"/>
        <dbReference type="ChEBI" id="CHEBI:157695"/>
        <dbReference type="ChEBI" id="CHEBI:167181"/>
        <dbReference type="EC" id="4.2.99.18"/>
    </reaction>
</comment>
<evidence type="ECO:0000313" key="19">
    <source>
        <dbReference type="Proteomes" id="UP001214043"/>
    </source>
</evidence>
<dbReference type="InterPro" id="IPR020629">
    <property type="entry name" value="FPG_Glyclase"/>
</dbReference>
<dbReference type="PROSITE" id="PS51066">
    <property type="entry name" value="ZF_FPG_2"/>
    <property type="match status" value="1"/>
</dbReference>
<dbReference type="Pfam" id="PF06831">
    <property type="entry name" value="H2TH"/>
    <property type="match status" value="1"/>
</dbReference>
<dbReference type="InterPro" id="IPR035937">
    <property type="entry name" value="FPG_N"/>
</dbReference>
<evidence type="ECO:0000256" key="11">
    <source>
        <dbReference type="ARBA" id="ARBA00023239"/>
    </source>
</evidence>
<dbReference type="Pfam" id="PF06827">
    <property type="entry name" value="zf-FPG_IleRS"/>
    <property type="match status" value="1"/>
</dbReference>
<evidence type="ECO:0000256" key="15">
    <source>
        <dbReference type="HAMAP-Rule" id="MF_00103"/>
    </source>
</evidence>
<reference evidence="18" key="1">
    <citation type="submission" date="2023-02" db="EMBL/GenBank/DDBJ databases">
        <title>Genome sequence of Hyphococcus flavus.</title>
        <authorList>
            <person name="Rong J.-C."/>
            <person name="Zhao Q."/>
            <person name="Yi M."/>
            <person name="Wu J.-Y."/>
        </authorList>
    </citation>
    <scope>NUCLEOTIDE SEQUENCE</scope>
    <source>
        <strain evidence="18">MCCC 1K03223</strain>
    </source>
</reference>
<dbReference type="InterPro" id="IPR012319">
    <property type="entry name" value="FPG_cat"/>
</dbReference>
<keyword evidence="12 15" id="KW-0511">Multifunctional enzyme</keyword>
<evidence type="ECO:0000256" key="2">
    <source>
        <dbReference type="ARBA" id="ARBA00009409"/>
    </source>
</evidence>
<keyword evidence="5 15" id="KW-0227">DNA damage</keyword>
<dbReference type="PROSITE" id="PS51068">
    <property type="entry name" value="FPG_CAT"/>
    <property type="match status" value="1"/>
</dbReference>
<accession>A0AAE9ZCN8</accession>
<dbReference type="InterPro" id="IPR010979">
    <property type="entry name" value="Ribosomal_uS13-like_H2TH"/>
</dbReference>
<feature type="binding site" evidence="15">
    <location>
        <position position="124"/>
    </location>
    <ligand>
        <name>DNA</name>
        <dbReference type="ChEBI" id="CHEBI:16991"/>
    </ligand>
</feature>
<keyword evidence="11 15" id="KW-0456">Lyase</keyword>
<organism evidence="18 19">
    <name type="scientific">Hyphococcus flavus</name>
    <dbReference type="NCBI Taxonomy" id="1866326"/>
    <lineage>
        <taxon>Bacteria</taxon>
        <taxon>Pseudomonadati</taxon>
        <taxon>Pseudomonadota</taxon>
        <taxon>Alphaproteobacteria</taxon>
        <taxon>Parvularculales</taxon>
        <taxon>Parvularculaceae</taxon>
        <taxon>Hyphococcus</taxon>
    </lineage>
</organism>
<feature type="binding site" evidence="15">
    <location>
        <position position="103"/>
    </location>
    <ligand>
        <name>DNA</name>
        <dbReference type="ChEBI" id="CHEBI:16991"/>
    </ligand>
</feature>
<feature type="domain" description="FPG-type" evidence="16">
    <location>
        <begin position="252"/>
        <end position="286"/>
    </location>
</feature>
<dbReference type="InterPro" id="IPR015887">
    <property type="entry name" value="DNA_glyclase_Znf_dom_DNA_BS"/>
</dbReference>
<dbReference type="EC" id="3.2.2.23" evidence="15"/>
<keyword evidence="13 15" id="KW-0326">Glycosidase</keyword>
<dbReference type="SMART" id="SM00898">
    <property type="entry name" value="Fapy_DNA_glyco"/>
    <property type="match status" value="1"/>
</dbReference>
<gene>
    <name evidence="15 18" type="primary">mutM</name>
    <name evidence="15" type="synonym">fpg</name>
    <name evidence="18" type="ORF">PUV54_08520</name>
</gene>
<feature type="active site" description="Proton donor; for delta-elimination activity" evidence="15">
    <location>
        <position position="276"/>
    </location>
</feature>
<evidence type="ECO:0000256" key="9">
    <source>
        <dbReference type="ARBA" id="ARBA00023125"/>
    </source>
</evidence>